<accession>A0A9D1M916</accession>
<sequence length="417" mass="46831">MLKNKGLILCAIWLCLGAVCIAQSNTKSPYSRYGYGKLADNSIGMSRGMGGIGYGLRNSQQINVMNPASYAAMDSLTFLFDIGANIQNSKFTEGVNRGSNFNGGLDYVVLQFPVTEWMAISAGLIPFSFVGYDYGQNINDTILYHSGEGGLSEAYIAVGANVYKGLSVGVNFNYLFGNITYADEVYMPNSYYAQDSRFDQKVRVKDFRMLFGAQYTYQLNKKESLTIGATFSPKKTLLGHITTQKAVYTSGSTSDAEIDTVSRVGLKNAYELPNSFGIGIAYARDRNLTVGLDVTYQNWADVKFANQTDSLSNRFKIAVGGEWIPDIYSRKYWNKIRYRAGAFYNRSYEKVQESKLNEYGVSCGLGFPLRNDKSIVNVALEYVRQEPTVKYFVKEDYFRVSFSLTFNEMWFFKSKLE</sequence>
<gene>
    <name evidence="2" type="ORF">IAB03_08740</name>
</gene>
<keyword evidence="1" id="KW-0732">Signal</keyword>
<comment type="caution">
    <text evidence="2">The sequence shown here is derived from an EMBL/GenBank/DDBJ whole genome shotgun (WGS) entry which is preliminary data.</text>
</comment>
<dbReference type="Proteomes" id="UP000824112">
    <property type="component" value="Unassembled WGS sequence"/>
</dbReference>
<evidence type="ECO:0008006" key="4">
    <source>
        <dbReference type="Google" id="ProtNLM"/>
    </source>
</evidence>
<evidence type="ECO:0000313" key="3">
    <source>
        <dbReference type="Proteomes" id="UP000824112"/>
    </source>
</evidence>
<dbReference type="AlphaFoldDB" id="A0A9D1M916"/>
<feature type="signal peptide" evidence="1">
    <location>
        <begin position="1"/>
        <end position="22"/>
    </location>
</feature>
<dbReference type="EMBL" id="DVNA01000198">
    <property type="protein sequence ID" value="HIU55874.1"/>
    <property type="molecule type" value="Genomic_DNA"/>
</dbReference>
<reference evidence="2" key="1">
    <citation type="submission" date="2020-10" db="EMBL/GenBank/DDBJ databases">
        <authorList>
            <person name="Gilroy R."/>
        </authorList>
    </citation>
    <scope>NUCLEOTIDE SEQUENCE</scope>
    <source>
        <strain evidence="2">CHK158-818</strain>
    </source>
</reference>
<protein>
    <recommendedName>
        <fullName evidence="4">Outer membrane protein</fullName>
    </recommendedName>
</protein>
<dbReference type="SUPFAM" id="SSF56935">
    <property type="entry name" value="Porins"/>
    <property type="match status" value="1"/>
</dbReference>
<evidence type="ECO:0000313" key="2">
    <source>
        <dbReference type="EMBL" id="HIU55874.1"/>
    </source>
</evidence>
<reference evidence="2" key="2">
    <citation type="journal article" date="2021" name="PeerJ">
        <title>Extensive microbial diversity within the chicken gut microbiome revealed by metagenomics and culture.</title>
        <authorList>
            <person name="Gilroy R."/>
            <person name="Ravi A."/>
            <person name="Getino M."/>
            <person name="Pursley I."/>
            <person name="Horton D.L."/>
            <person name="Alikhan N.F."/>
            <person name="Baker D."/>
            <person name="Gharbi K."/>
            <person name="Hall N."/>
            <person name="Watson M."/>
            <person name="Adriaenssens E.M."/>
            <person name="Foster-Nyarko E."/>
            <person name="Jarju S."/>
            <person name="Secka A."/>
            <person name="Antonio M."/>
            <person name="Oren A."/>
            <person name="Chaudhuri R.R."/>
            <person name="La Ragione R."/>
            <person name="Hildebrand F."/>
            <person name="Pallen M.J."/>
        </authorList>
    </citation>
    <scope>NUCLEOTIDE SEQUENCE</scope>
    <source>
        <strain evidence="2">CHK158-818</strain>
    </source>
</reference>
<feature type="chain" id="PRO_5039039816" description="Outer membrane protein" evidence="1">
    <location>
        <begin position="23"/>
        <end position="417"/>
    </location>
</feature>
<evidence type="ECO:0000256" key="1">
    <source>
        <dbReference type="SAM" id="SignalP"/>
    </source>
</evidence>
<organism evidence="2 3">
    <name type="scientific">Candidatus Gallibacteroides avistercoris</name>
    <dbReference type="NCBI Taxonomy" id="2840833"/>
    <lineage>
        <taxon>Bacteria</taxon>
        <taxon>Pseudomonadati</taxon>
        <taxon>Bacteroidota</taxon>
        <taxon>Bacteroidia</taxon>
        <taxon>Bacteroidales</taxon>
        <taxon>Bacteroidaceae</taxon>
        <taxon>Bacteroidaceae incertae sedis</taxon>
        <taxon>Candidatus Gallibacteroides</taxon>
    </lineage>
</organism>
<proteinExistence type="predicted"/>
<dbReference type="Gene3D" id="2.40.160.60">
    <property type="entry name" value="Outer membrane protein transport protein (OMPP1/FadL/TodX)"/>
    <property type="match status" value="1"/>
</dbReference>
<name>A0A9D1M916_9BACT</name>